<dbReference type="GO" id="GO:0005524">
    <property type="term" value="F:ATP binding"/>
    <property type="evidence" value="ECO:0007669"/>
    <property type="project" value="UniProtKB-KW"/>
</dbReference>
<reference evidence="4 5" key="1">
    <citation type="journal article" date="2018" name="Front. Microbiol.">
        <title>Hydrolytic Capabilities as a Key to Environmental Success: Chitinolytic and Cellulolytic Acidobacteria From Acidic Sub-arctic Soils and Boreal Peatlands.</title>
        <authorList>
            <person name="Belova S.E."/>
            <person name="Ravin N.V."/>
            <person name="Pankratov T.A."/>
            <person name="Rakitin A.L."/>
            <person name="Ivanova A.A."/>
            <person name="Beletsky A.V."/>
            <person name="Mardanov A.V."/>
            <person name="Sinninghe Damste J.S."/>
            <person name="Dedysh S.N."/>
        </authorList>
    </citation>
    <scope>NUCLEOTIDE SEQUENCE [LARGE SCALE GENOMIC DNA]</scope>
    <source>
        <strain evidence="4 5">SBC82</strain>
    </source>
</reference>
<organism evidence="4 5">
    <name type="scientific">Acidisarcina polymorpha</name>
    <dbReference type="NCBI Taxonomy" id="2211140"/>
    <lineage>
        <taxon>Bacteria</taxon>
        <taxon>Pseudomonadati</taxon>
        <taxon>Acidobacteriota</taxon>
        <taxon>Terriglobia</taxon>
        <taxon>Terriglobales</taxon>
        <taxon>Acidobacteriaceae</taxon>
        <taxon>Acidisarcina</taxon>
    </lineage>
</organism>
<protein>
    <submittedName>
        <fullName evidence="4">Cellulose synthase, putative</fullName>
    </submittedName>
</protein>
<keyword evidence="2" id="KW-0067">ATP-binding</keyword>
<dbReference type="RefSeq" id="WP_114208045.1">
    <property type="nucleotide sequence ID" value="NZ_CP030840.1"/>
</dbReference>
<keyword evidence="5" id="KW-1185">Reference proteome</keyword>
<evidence type="ECO:0000313" key="4">
    <source>
        <dbReference type="EMBL" id="AXC12944.1"/>
    </source>
</evidence>
<dbReference type="GO" id="GO:0051782">
    <property type="term" value="P:negative regulation of cell division"/>
    <property type="evidence" value="ECO:0007669"/>
    <property type="project" value="TreeGrafter"/>
</dbReference>
<dbReference type="SUPFAM" id="SSF52540">
    <property type="entry name" value="P-loop containing nucleoside triphosphate hydrolases"/>
    <property type="match status" value="1"/>
</dbReference>
<feature type="region of interest" description="Disordered" evidence="3">
    <location>
        <begin position="66"/>
        <end position="85"/>
    </location>
</feature>
<name>A0A2Z5G2A1_9BACT</name>
<dbReference type="KEGG" id="abas:ACPOL_3661"/>
<feature type="compositionally biased region" description="Polar residues" evidence="3">
    <location>
        <begin position="73"/>
        <end position="83"/>
    </location>
</feature>
<gene>
    <name evidence="4" type="ORF">ACPOL_3661</name>
</gene>
<proteinExistence type="predicted"/>
<sequence>MPFKKRPSPTADVREKDVESLFSRAGLIGAKYRVFPRREAVLVSVPPWVGPTLPRQASAAVFTKQSVPVPDGTSPSGAPQPATSPAFRWSSLRRIFDGRLPESDGHRIAGSGLKLAILSLAGGAGKTTLAVTLARTLSGLQHRVLLAEGGLFPAIPIHFGSSGERFGLLRFFYPPCGMSGFPVGLFQLPLAEADKTEWSRLLEQVEASESVLLMDVPTLQCAGLTELVTCATHILVPITPDVGSIASLDLLRNMLIDRPSADVQVYFLINRFDPTRPLHHEIRHGLTKKLGDRLLPFVVQEDPEIAEAAANGMTIVDYRSGSPAVRDMNALAEWAEQLPQPIAPAEMVGAG</sequence>
<dbReference type="PANTHER" id="PTHR43384:SF6">
    <property type="entry name" value="SEPTUM SITE-DETERMINING PROTEIN MIND HOMOLOG, CHLOROPLASTIC"/>
    <property type="match status" value="1"/>
</dbReference>
<dbReference type="PANTHER" id="PTHR43384">
    <property type="entry name" value="SEPTUM SITE-DETERMINING PROTEIN MIND HOMOLOG, CHLOROPLASTIC-RELATED"/>
    <property type="match status" value="1"/>
</dbReference>
<evidence type="ECO:0000256" key="2">
    <source>
        <dbReference type="ARBA" id="ARBA00022840"/>
    </source>
</evidence>
<evidence type="ECO:0000256" key="1">
    <source>
        <dbReference type="ARBA" id="ARBA00022741"/>
    </source>
</evidence>
<dbReference type="GO" id="GO:0009898">
    <property type="term" value="C:cytoplasmic side of plasma membrane"/>
    <property type="evidence" value="ECO:0007669"/>
    <property type="project" value="TreeGrafter"/>
</dbReference>
<dbReference type="EMBL" id="CP030840">
    <property type="protein sequence ID" value="AXC12944.1"/>
    <property type="molecule type" value="Genomic_DNA"/>
</dbReference>
<keyword evidence="1" id="KW-0547">Nucleotide-binding</keyword>
<dbReference type="Gene3D" id="3.40.50.300">
    <property type="entry name" value="P-loop containing nucleotide triphosphate hydrolases"/>
    <property type="match status" value="1"/>
</dbReference>
<dbReference type="AlphaFoldDB" id="A0A2Z5G2A1"/>
<dbReference type="GO" id="GO:0016887">
    <property type="term" value="F:ATP hydrolysis activity"/>
    <property type="evidence" value="ECO:0007669"/>
    <property type="project" value="TreeGrafter"/>
</dbReference>
<evidence type="ECO:0000313" key="5">
    <source>
        <dbReference type="Proteomes" id="UP000253606"/>
    </source>
</evidence>
<dbReference type="Pfam" id="PF06564">
    <property type="entry name" value="CBP_BcsQ"/>
    <property type="match status" value="1"/>
</dbReference>
<dbReference type="GO" id="GO:0005829">
    <property type="term" value="C:cytosol"/>
    <property type="evidence" value="ECO:0007669"/>
    <property type="project" value="TreeGrafter"/>
</dbReference>
<dbReference type="Proteomes" id="UP000253606">
    <property type="component" value="Chromosome"/>
</dbReference>
<dbReference type="OrthoDB" id="115859at2"/>
<dbReference type="InterPro" id="IPR017746">
    <property type="entry name" value="Cellulose_synthase_operon_BcsQ"/>
</dbReference>
<accession>A0A2Z5G2A1</accession>
<dbReference type="InterPro" id="IPR050625">
    <property type="entry name" value="ParA/MinD_ATPase"/>
</dbReference>
<evidence type="ECO:0000256" key="3">
    <source>
        <dbReference type="SAM" id="MobiDB-lite"/>
    </source>
</evidence>
<dbReference type="InterPro" id="IPR027417">
    <property type="entry name" value="P-loop_NTPase"/>
</dbReference>